<protein>
    <submittedName>
        <fullName evidence="1">Uncharacterized protein</fullName>
    </submittedName>
</protein>
<name>A0A0B4ZZE8_9CAUD</name>
<gene>
    <name evidence="1" type="ORF">JWX_00057</name>
</gene>
<proteinExistence type="predicted"/>
<dbReference type="OrthoDB" id="38847at10239"/>
<sequence>MATKYVEVVFASSSKRYTYHTELDLQVNDHATVLTADGVTPVTVVAILKQAPAFKTKPIHALRGRPGSI</sequence>
<evidence type="ECO:0000313" key="2">
    <source>
        <dbReference type="Proteomes" id="UP000031727"/>
    </source>
</evidence>
<keyword evidence="2" id="KW-1185">Reference proteome</keyword>
<evidence type="ECO:0000313" key="1">
    <source>
        <dbReference type="EMBL" id="AJD82822.1"/>
    </source>
</evidence>
<dbReference type="EMBL" id="KP202969">
    <property type="protein sequence ID" value="AJD82822.1"/>
    <property type="molecule type" value="Genomic_DNA"/>
</dbReference>
<dbReference type="GeneID" id="26623466"/>
<dbReference type="RefSeq" id="YP_009196241.1">
    <property type="nucleotide sequence ID" value="NC_028768.1"/>
</dbReference>
<reference evidence="1 2" key="1">
    <citation type="submission" date="2014-11" db="EMBL/GenBank/DDBJ databases">
        <title>Characterization and genome comparisons of three Achromobacter phages of the Siphoviridae family.</title>
        <authorList>
            <person name="Dreiseikelmann B."/>
            <person name="Bunk B."/>
            <person name="Rohde M."/>
            <person name="Wittmann J."/>
        </authorList>
    </citation>
    <scope>NUCLEOTIDE SEQUENCE [LARGE SCALE GENOMIC DNA]</scope>
</reference>
<accession>A0A0B4ZZE8</accession>
<dbReference type="Proteomes" id="UP000031727">
    <property type="component" value="Segment"/>
</dbReference>
<organism evidence="1 2">
    <name type="scientific">Achromobacter phage JWX</name>
    <dbReference type="NCBI Taxonomy" id="1589746"/>
    <lineage>
        <taxon>Viruses</taxon>
        <taxon>Duplodnaviria</taxon>
        <taxon>Heunggongvirae</taxon>
        <taxon>Uroviricota</taxon>
        <taxon>Caudoviricetes</taxon>
        <taxon>Steinhofvirus</taxon>
        <taxon>Steinhofvirus JWX</taxon>
    </lineage>
</organism>
<dbReference type="KEGG" id="vg:26623466"/>